<evidence type="ECO:0000256" key="2">
    <source>
        <dbReference type="ARBA" id="ARBA00022692"/>
    </source>
</evidence>
<protein>
    <submittedName>
        <fullName evidence="6">COG2363</fullName>
    </submittedName>
</protein>
<evidence type="ECO:0000313" key="6">
    <source>
        <dbReference type="EMBL" id="VAW61878.1"/>
    </source>
</evidence>
<proteinExistence type="predicted"/>
<evidence type="ECO:0000256" key="5">
    <source>
        <dbReference type="SAM" id="Phobius"/>
    </source>
</evidence>
<dbReference type="PANTHER" id="PTHR43461">
    <property type="entry name" value="TRANSMEMBRANE PROTEIN 256"/>
    <property type="match status" value="1"/>
</dbReference>
<dbReference type="Pfam" id="PF04241">
    <property type="entry name" value="DUF423"/>
    <property type="match status" value="1"/>
</dbReference>
<feature type="transmembrane region" description="Helical" evidence="5">
    <location>
        <begin position="5"/>
        <end position="27"/>
    </location>
</feature>
<comment type="subcellular location">
    <subcellularLocation>
        <location evidence="1">Membrane</location>
        <topology evidence="1">Multi-pass membrane protein</topology>
    </subcellularLocation>
</comment>
<dbReference type="PANTHER" id="PTHR43461:SF1">
    <property type="entry name" value="TRANSMEMBRANE PROTEIN 256"/>
    <property type="match status" value="1"/>
</dbReference>
<dbReference type="GO" id="GO:0005886">
    <property type="term" value="C:plasma membrane"/>
    <property type="evidence" value="ECO:0007669"/>
    <property type="project" value="TreeGrafter"/>
</dbReference>
<feature type="transmembrane region" description="Helical" evidence="5">
    <location>
        <begin position="47"/>
        <end position="65"/>
    </location>
</feature>
<name>A0A3B0X0W8_9ZZZZ</name>
<gene>
    <name evidence="6" type="ORF">MNBD_GAMMA08-2254</name>
</gene>
<keyword evidence="4 5" id="KW-0472">Membrane</keyword>
<evidence type="ECO:0000256" key="3">
    <source>
        <dbReference type="ARBA" id="ARBA00022989"/>
    </source>
</evidence>
<evidence type="ECO:0000256" key="4">
    <source>
        <dbReference type="ARBA" id="ARBA00023136"/>
    </source>
</evidence>
<keyword evidence="2 5" id="KW-0812">Transmembrane</keyword>
<reference evidence="6" key="1">
    <citation type="submission" date="2018-06" db="EMBL/GenBank/DDBJ databases">
        <authorList>
            <person name="Zhirakovskaya E."/>
        </authorList>
    </citation>
    <scope>NUCLEOTIDE SEQUENCE</scope>
</reference>
<evidence type="ECO:0000256" key="1">
    <source>
        <dbReference type="ARBA" id="ARBA00004141"/>
    </source>
</evidence>
<feature type="transmembrane region" description="Helical" evidence="5">
    <location>
        <begin position="99"/>
        <end position="119"/>
    </location>
</feature>
<dbReference type="AlphaFoldDB" id="A0A3B0X0W8"/>
<keyword evidence="3 5" id="KW-1133">Transmembrane helix</keyword>
<dbReference type="InterPro" id="IPR006696">
    <property type="entry name" value="DUF423"/>
</dbReference>
<accession>A0A3B0X0W8</accession>
<sequence>MYRKIIIAGAINAFIAVALGAFAAHGLKQRLGDYELGIWQTAVDYQMTHALGLILMGLLANSLNINLNKPSVIMLAGIVLFSGSLYVLSLSGVKALGMVTPFGGVCFLVAWAWLAISVYKN</sequence>
<feature type="transmembrane region" description="Helical" evidence="5">
    <location>
        <begin position="72"/>
        <end position="93"/>
    </location>
</feature>
<dbReference type="EMBL" id="UOFH01000199">
    <property type="protein sequence ID" value="VAW61878.1"/>
    <property type="molecule type" value="Genomic_DNA"/>
</dbReference>
<organism evidence="6">
    <name type="scientific">hydrothermal vent metagenome</name>
    <dbReference type="NCBI Taxonomy" id="652676"/>
    <lineage>
        <taxon>unclassified sequences</taxon>
        <taxon>metagenomes</taxon>
        <taxon>ecological metagenomes</taxon>
    </lineage>
</organism>